<proteinExistence type="predicted"/>
<feature type="region of interest" description="Disordered" evidence="1">
    <location>
        <begin position="79"/>
        <end position="117"/>
    </location>
</feature>
<dbReference type="GO" id="GO:0006355">
    <property type="term" value="P:regulation of DNA-templated transcription"/>
    <property type="evidence" value="ECO:0007669"/>
    <property type="project" value="InterPro"/>
</dbReference>
<dbReference type="Pfam" id="PF01352">
    <property type="entry name" value="KRAB"/>
    <property type="match status" value="1"/>
</dbReference>
<protein>
    <submittedName>
        <fullName evidence="4">Uncharacterized protein</fullName>
    </submittedName>
</protein>
<evidence type="ECO:0000313" key="4">
    <source>
        <dbReference type="Ensembl" id="ENSUMAP00000015422"/>
    </source>
</evidence>
<reference evidence="4" key="1">
    <citation type="submission" date="2019-03" db="UniProtKB">
        <authorList>
            <consortium name="Ensembl"/>
        </authorList>
    </citation>
    <scope>IDENTIFICATION</scope>
</reference>
<dbReference type="InterPro" id="IPR001909">
    <property type="entry name" value="KRAB"/>
</dbReference>
<dbReference type="PANTHER" id="PTHR23232:SF120">
    <property type="entry name" value="ZINC FINGER PROTEIN 783"/>
    <property type="match status" value="1"/>
</dbReference>
<dbReference type="PROSITE" id="PS50805">
    <property type="entry name" value="KRAB"/>
    <property type="match status" value="1"/>
</dbReference>
<organism evidence="4">
    <name type="scientific">Ursus maritimus</name>
    <name type="common">Polar bear</name>
    <name type="synonym">Thalarctos maritimus</name>
    <dbReference type="NCBI Taxonomy" id="29073"/>
    <lineage>
        <taxon>Eukaryota</taxon>
        <taxon>Metazoa</taxon>
        <taxon>Chordata</taxon>
        <taxon>Craniata</taxon>
        <taxon>Vertebrata</taxon>
        <taxon>Euteleostomi</taxon>
        <taxon>Mammalia</taxon>
        <taxon>Eutheria</taxon>
        <taxon>Laurasiatheria</taxon>
        <taxon>Carnivora</taxon>
        <taxon>Caniformia</taxon>
        <taxon>Ursidae</taxon>
        <taxon>Ursus</taxon>
    </lineage>
</organism>
<dbReference type="InterPro" id="IPR050169">
    <property type="entry name" value="Krueppel_C2H2_ZnF"/>
</dbReference>
<dbReference type="InterPro" id="IPR003655">
    <property type="entry name" value="aKRAB"/>
</dbReference>
<sequence>MENLLRNRNFWILRLPPGSKGEIPKVPVTFDDVAVYFSEPEWGKLDEWQKELYKHVMRGNYEIWVADYAISKPDILTRMERGEDPCPEGPWGQEERSKKEAVRPGRPSPGEWGQDRGVSGAHSLWCTGFPLWKRPSQGRGRADLVPRAGVVRAAVPKLTAHQSLLGGFFFFFK</sequence>
<feature type="compositionally biased region" description="Basic and acidic residues" evidence="1">
    <location>
        <begin position="93"/>
        <end position="103"/>
    </location>
</feature>
<dbReference type="SUPFAM" id="SSF109640">
    <property type="entry name" value="KRAB domain (Kruppel-associated box)"/>
    <property type="match status" value="1"/>
</dbReference>
<dbReference type="GeneTree" id="ENSGT00940000162942"/>
<name>A0A452U3Z1_URSMA</name>
<dbReference type="PROSITE" id="PS50806">
    <property type="entry name" value="KRAB_RELATED"/>
    <property type="match status" value="1"/>
</dbReference>
<evidence type="ECO:0000259" key="2">
    <source>
        <dbReference type="PROSITE" id="PS50805"/>
    </source>
</evidence>
<accession>A0A452U3Z1</accession>
<evidence type="ECO:0000259" key="3">
    <source>
        <dbReference type="PROSITE" id="PS50806"/>
    </source>
</evidence>
<dbReference type="CDD" id="cd07765">
    <property type="entry name" value="KRAB_A-box"/>
    <property type="match status" value="1"/>
</dbReference>
<dbReference type="PANTHER" id="PTHR23232">
    <property type="entry name" value="KRAB DOMAIN C2H2 ZINC FINGER"/>
    <property type="match status" value="1"/>
</dbReference>
<dbReference type="AlphaFoldDB" id="A0A452U3Z1"/>
<feature type="domain" description="KRAB" evidence="2">
    <location>
        <begin position="28"/>
        <end position="98"/>
    </location>
</feature>
<dbReference type="Gene3D" id="6.10.140.140">
    <property type="match status" value="1"/>
</dbReference>
<dbReference type="InterPro" id="IPR036051">
    <property type="entry name" value="KRAB_dom_sf"/>
</dbReference>
<evidence type="ECO:0000256" key="1">
    <source>
        <dbReference type="SAM" id="MobiDB-lite"/>
    </source>
</evidence>
<dbReference type="SMART" id="SM00349">
    <property type="entry name" value="KRAB"/>
    <property type="match status" value="1"/>
</dbReference>
<feature type="domain" description="KRAB-related" evidence="3">
    <location>
        <begin position="25"/>
        <end position="88"/>
    </location>
</feature>
<dbReference type="Ensembl" id="ENSUMAT00000018250.1">
    <property type="protein sequence ID" value="ENSUMAP00000015422.1"/>
    <property type="gene ID" value="ENSUMAG00000011322.1"/>
</dbReference>